<name>A0ABW3WHN7_9RHOO</name>
<dbReference type="EMBL" id="JBHTMC010000026">
    <property type="protein sequence ID" value="MFD1264770.1"/>
    <property type="molecule type" value="Genomic_DNA"/>
</dbReference>
<comment type="caution">
    <text evidence="1">The sequence shown here is derived from an EMBL/GenBank/DDBJ whole genome shotgun (WGS) entry which is preliminary data.</text>
</comment>
<gene>
    <name evidence="1" type="ORF">ACFQ4M_14405</name>
</gene>
<accession>A0ABW3WHN7</accession>
<organism evidence="1 2">
    <name type="scientific">Thauera mechernichensis</name>
    <dbReference type="NCBI Taxonomy" id="82788"/>
    <lineage>
        <taxon>Bacteria</taxon>
        <taxon>Pseudomonadati</taxon>
        <taxon>Pseudomonadota</taxon>
        <taxon>Betaproteobacteria</taxon>
        <taxon>Rhodocyclales</taxon>
        <taxon>Zoogloeaceae</taxon>
        <taxon>Thauera</taxon>
    </lineage>
</organism>
<dbReference type="Proteomes" id="UP001597158">
    <property type="component" value="Unassembled WGS sequence"/>
</dbReference>
<reference evidence="2" key="1">
    <citation type="journal article" date="2019" name="Int. J. Syst. Evol. Microbiol.">
        <title>The Global Catalogue of Microorganisms (GCM) 10K type strain sequencing project: providing services to taxonomists for standard genome sequencing and annotation.</title>
        <authorList>
            <consortium name="The Broad Institute Genomics Platform"/>
            <consortium name="The Broad Institute Genome Sequencing Center for Infectious Disease"/>
            <person name="Wu L."/>
            <person name="Ma J."/>
        </authorList>
    </citation>
    <scope>NUCLEOTIDE SEQUENCE [LARGE SCALE GENOMIC DNA]</scope>
    <source>
        <strain evidence="2">CCUG 48884</strain>
    </source>
</reference>
<evidence type="ECO:0000313" key="2">
    <source>
        <dbReference type="Proteomes" id="UP001597158"/>
    </source>
</evidence>
<protein>
    <submittedName>
        <fullName evidence="1">Uncharacterized protein</fullName>
    </submittedName>
</protein>
<keyword evidence="2" id="KW-1185">Reference proteome</keyword>
<proteinExistence type="predicted"/>
<evidence type="ECO:0000313" key="1">
    <source>
        <dbReference type="EMBL" id="MFD1264770.1"/>
    </source>
</evidence>
<dbReference type="RefSeq" id="WP_277832033.1">
    <property type="nucleotide sequence ID" value="NZ_JARQZE010000004.1"/>
</dbReference>
<sequence>MSDRVGVLDSYHLGEALKASARKLGERCGSGAVDMLARRLGEYIGSPEDDEYSYIWRSAIEDHEQDAHKEDARAVLVDAVRDAALGATSSNTPEALAVARALLQSPYPTLIRVGIYVCSEHYGAVGTIFWECAKDKWFFDLRYWHELYWLIKKAFPRFSAHHRTQFMRVVEELKGDWSDESHQHKWDEIHRRDLLHPAFGQGDPEVDEKYLALVQRWGPVRDHPDFHTYSTSEWVGDRSPVAFDALVGMSDAELVAFLKGFVPDSRSWDGPTYRGLASSISAAVRASEDGFARRIGLFADLARPYQYGLLRGLKQRWSDDKRDIDWQATLSLVQKIASSPAFRADLTGDQPEGWEPSVHWVVSDIADLLKGASGTERHVPAELYQSCFEILSLILDAMMPTDAKQANDPVSHAINSPRGRALESLIHMALAMRREEVASNSSSGETWGSVGPVLEAELATSEAGLNADFAAMAGMYCANFHYLNSEWTEANFDRLFSSANEGAWKCTAQGFAYQRYLYGWLFKSLVKGGHLRRMVYSEGLPDQVAERALQFLGLAYLEGMEGLDGGGLLSELIADLRVKALSHLCGFFWTLRGKGGQSARTSKILAFWMKLAEQIRANHSNLPELQSALSRLAVFVHELTPAAVQALVEAAPHAQVRHHGYILVENLARLAGQYPKEAATVFRAAMSGFLPDYREEDVIGTVNRLADAGEIDEAEWICNAYAERGSTLLKNTYETLRARQRALNDPGRSSS</sequence>